<evidence type="ECO:0000256" key="1">
    <source>
        <dbReference type="SAM" id="MobiDB-lite"/>
    </source>
</evidence>
<comment type="caution">
    <text evidence="3">The sequence shown here is derived from an EMBL/GenBank/DDBJ whole genome shotgun (WGS) entry which is preliminary data.</text>
</comment>
<dbReference type="InterPro" id="IPR013595">
    <property type="entry name" value="Pept_S33_TAP-like_C"/>
</dbReference>
<name>A0ABR3F465_9AGAR</name>
<dbReference type="Pfam" id="PF08386">
    <property type="entry name" value="Abhydrolase_4"/>
    <property type="match status" value="1"/>
</dbReference>
<feature type="domain" description="Peptidase S33 tripeptidyl aminopeptidase-like C-terminal" evidence="2">
    <location>
        <begin position="2"/>
        <end position="99"/>
    </location>
</feature>
<dbReference type="Proteomes" id="UP001465976">
    <property type="component" value="Unassembled WGS sequence"/>
</dbReference>
<feature type="region of interest" description="Disordered" evidence="1">
    <location>
        <begin position="102"/>
        <end position="131"/>
    </location>
</feature>
<dbReference type="EMBL" id="JBAHYK010001006">
    <property type="protein sequence ID" value="KAL0570028.1"/>
    <property type="molecule type" value="Genomic_DNA"/>
</dbReference>
<evidence type="ECO:0000259" key="2">
    <source>
        <dbReference type="Pfam" id="PF08386"/>
    </source>
</evidence>
<gene>
    <name evidence="3" type="ORF">V5O48_011936</name>
</gene>
<proteinExistence type="predicted"/>
<protein>
    <recommendedName>
        <fullName evidence="2">Peptidase S33 tripeptidyl aminopeptidase-like C-terminal domain-containing protein</fullName>
    </recommendedName>
</protein>
<organism evidence="3 4">
    <name type="scientific">Marasmius crinis-equi</name>
    <dbReference type="NCBI Taxonomy" id="585013"/>
    <lineage>
        <taxon>Eukaryota</taxon>
        <taxon>Fungi</taxon>
        <taxon>Dikarya</taxon>
        <taxon>Basidiomycota</taxon>
        <taxon>Agaricomycotina</taxon>
        <taxon>Agaricomycetes</taxon>
        <taxon>Agaricomycetidae</taxon>
        <taxon>Agaricales</taxon>
        <taxon>Marasmiineae</taxon>
        <taxon>Marasmiaceae</taxon>
        <taxon>Marasmius</taxon>
    </lineage>
</organism>
<dbReference type="InterPro" id="IPR029058">
    <property type="entry name" value="AB_hydrolase_fold"/>
</dbReference>
<sequence length="142" mass="15327">MWASFRIACNGWSPEIPKTRFRGPFTGNTSFPMLIIGNTADPLSPLSSAKTVSQNFPGSVLVTQDYPGHTTIFVVSNCTAQAVREYFVNGVMPEEGTICSVDGSPFDPPEVGSDSVEGSTPPQKRGRMFFGGGYSRRALQDL</sequence>
<keyword evidence="4" id="KW-1185">Reference proteome</keyword>
<accession>A0ABR3F465</accession>
<evidence type="ECO:0000313" key="3">
    <source>
        <dbReference type="EMBL" id="KAL0570028.1"/>
    </source>
</evidence>
<dbReference type="SUPFAM" id="SSF53474">
    <property type="entry name" value="alpha/beta-Hydrolases"/>
    <property type="match status" value="1"/>
</dbReference>
<evidence type="ECO:0000313" key="4">
    <source>
        <dbReference type="Proteomes" id="UP001465976"/>
    </source>
</evidence>
<reference evidence="3 4" key="1">
    <citation type="submission" date="2024-02" db="EMBL/GenBank/DDBJ databases">
        <title>A draft genome for the cacao thread blight pathogen Marasmius crinis-equi.</title>
        <authorList>
            <person name="Cohen S.P."/>
            <person name="Baruah I.K."/>
            <person name="Amoako-Attah I."/>
            <person name="Bukari Y."/>
            <person name="Meinhardt L.W."/>
            <person name="Bailey B.A."/>
        </authorList>
    </citation>
    <scope>NUCLEOTIDE SEQUENCE [LARGE SCALE GENOMIC DNA]</scope>
    <source>
        <strain evidence="3 4">GH-76</strain>
    </source>
</reference>